<dbReference type="Proteomes" id="UP000240638">
    <property type="component" value="Unassembled WGS sequence"/>
</dbReference>
<dbReference type="PANTHER" id="PTHR43798:SF33">
    <property type="entry name" value="HYDROLASE, PUTATIVE (AFU_ORTHOLOGUE AFUA_2G14860)-RELATED"/>
    <property type="match status" value="1"/>
</dbReference>
<keyword evidence="2" id="KW-0378">Hydrolase</keyword>
<dbReference type="InterPro" id="IPR000073">
    <property type="entry name" value="AB_hydrolase_1"/>
</dbReference>
<accession>A0A2T3XLZ9</accession>
<dbReference type="InterPro" id="IPR029058">
    <property type="entry name" value="AB_hydrolase_fold"/>
</dbReference>
<dbReference type="RefSeq" id="WP_107153836.1">
    <property type="nucleotide sequence ID" value="NZ_PYUC01000018.1"/>
</dbReference>
<dbReference type="InterPro" id="IPR000639">
    <property type="entry name" value="Epox_hydrolase-like"/>
</dbReference>
<comment type="caution">
    <text evidence="2">The sequence shown here is derived from an EMBL/GenBank/DDBJ whole genome shotgun (WGS) entry which is preliminary data.</text>
</comment>
<feature type="domain" description="AB hydrolase-1" evidence="1">
    <location>
        <begin position="29"/>
        <end position="263"/>
    </location>
</feature>
<gene>
    <name evidence="2" type="ORF">C9I57_28095</name>
</gene>
<proteinExistence type="predicted"/>
<name>A0A2T3XLZ9_9BURK</name>
<evidence type="ECO:0000313" key="2">
    <source>
        <dbReference type="EMBL" id="PTB17542.1"/>
    </source>
</evidence>
<dbReference type="EMBL" id="PYUC01000018">
    <property type="protein sequence ID" value="PTB17542.1"/>
    <property type="molecule type" value="Genomic_DNA"/>
</dbReference>
<dbReference type="AlphaFoldDB" id="A0A2T3XLZ9"/>
<sequence>MTHTLSIREIRGGGGLALRLLETGPASGPTILFLHGFSQSGAIWHRQFEGELTADHRLAALDLRGHGGSAKLLEPTAYSDGSLWADDVAAAIDALGNRPVVLVAWSYGGLVACDYLRQHGGARLAGLVFAGALTRLGDETALSLLGPQVLSYVGSLFAPDMATVVPALLRFIQECHARPVNERELYELLGYNCIVPSEVRAALFSRQVNNDDLLRELQIPTMVLHGSADDVVLPAAAKRLASLMPAARVSMLEGVGHCLFREAPEVFDQVLRDFVKANGC</sequence>
<dbReference type="SUPFAM" id="SSF53474">
    <property type="entry name" value="alpha/beta-Hydrolases"/>
    <property type="match status" value="1"/>
</dbReference>
<dbReference type="PANTHER" id="PTHR43798">
    <property type="entry name" value="MONOACYLGLYCEROL LIPASE"/>
    <property type="match status" value="1"/>
</dbReference>
<dbReference type="PRINTS" id="PR00412">
    <property type="entry name" value="EPOXHYDRLASE"/>
</dbReference>
<dbReference type="Gene3D" id="3.40.50.1820">
    <property type="entry name" value="alpha/beta hydrolase"/>
    <property type="match status" value="1"/>
</dbReference>
<protein>
    <submittedName>
        <fullName evidence="2">Alpha/beta hydrolase</fullName>
    </submittedName>
</protein>
<organism evidence="2 3">
    <name type="scientific">Trinickia symbiotica</name>
    <dbReference type="NCBI Taxonomy" id="863227"/>
    <lineage>
        <taxon>Bacteria</taxon>
        <taxon>Pseudomonadati</taxon>
        <taxon>Pseudomonadota</taxon>
        <taxon>Betaproteobacteria</taxon>
        <taxon>Burkholderiales</taxon>
        <taxon>Burkholderiaceae</taxon>
        <taxon>Trinickia</taxon>
    </lineage>
</organism>
<evidence type="ECO:0000313" key="3">
    <source>
        <dbReference type="Proteomes" id="UP000240638"/>
    </source>
</evidence>
<dbReference type="GO" id="GO:0016787">
    <property type="term" value="F:hydrolase activity"/>
    <property type="evidence" value="ECO:0007669"/>
    <property type="project" value="UniProtKB-KW"/>
</dbReference>
<dbReference type="InterPro" id="IPR050266">
    <property type="entry name" value="AB_hydrolase_sf"/>
</dbReference>
<dbReference type="GO" id="GO:0016020">
    <property type="term" value="C:membrane"/>
    <property type="evidence" value="ECO:0007669"/>
    <property type="project" value="TreeGrafter"/>
</dbReference>
<evidence type="ECO:0000259" key="1">
    <source>
        <dbReference type="Pfam" id="PF00561"/>
    </source>
</evidence>
<dbReference type="Pfam" id="PF00561">
    <property type="entry name" value="Abhydrolase_1"/>
    <property type="match status" value="1"/>
</dbReference>
<reference evidence="2 3" key="1">
    <citation type="submission" date="2018-03" db="EMBL/GenBank/DDBJ databases">
        <title>Whole genome analyses suggest that Burkholderia sensu lato contains two further novel genera in the rhizoxinica-symbiotica group Mycetohabitans gen. nov., and Trinickia gen. nov.: implications for the evolution of diazotrophy and nodulation in the Burkholderiaceae.</title>
        <authorList>
            <person name="Estrada De Los Santos P."/>
            <person name="Palmer M."/>
            <person name="Chavez-Ramirez B."/>
            <person name="Steenkamp E.T."/>
            <person name="Hirsch A.M."/>
            <person name="Manyaka P."/>
            <person name="Maluk M."/>
            <person name="Lafos M."/>
            <person name="Crook M."/>
            <person name="Gross E."/>
            <person name="Simon M.F."/>
            <person name="Bueno Dos Reis Junior F."/>
            <person name="Poole P.S."/>
            <person name="Venter S.N."/>
            <person name="James E.K."/>
        </authorList>
    </citation>
    <scope>NUCLEOTIDE SEQUENCE [LARGE SCALE GENOMIC DNA]</scope>
    <source>
        <strain evidence="2 3">JPY-366</strain>
    </source>
</reference>